<feature type="chain" id="PRO_5041693030" evidence="1">
    <location>
        <begin position="23"/>
        <end position="111"/>
    </location>
</feature>
<organism evidence="2 3">
    <name type="scientific">Nitrospira tepida</name>
    <dbReference type="NCBI Taxonomy" id="2973512"/>
    <lineage>
        <taxon>Bacteria</taxon>
        <taxon>Pseudomonadati</taxon>
        <taxon>Nitrospirota</taxon>
        <taxon>Nitrospiria</taxon>
        <taxon>Nitrospirales</taxon>
        <taxon>Nitrospiraceae</taxon>
        <taxon>Nitrospira</taxon>
    </lineage>
</organism>
<dbReference type="KEGG" id="nti:DNFV4_02053"/>
<gene>
    <name evidence="2" type="ORF">DNFV4_02053</name>
</gene>
<name>A0AA86MYZ5_9BACT</name>
<evidence type="ECO:0000313" key="2">
    <source>
        <dbReference type="EMBL" id="CAI4031634.1"/>
    </source>
</evidence>
<feature type="signal peptide" evidence="1">
    <location>
        <begin position="1"/>
        <end position="22"/>
    </location>
</feature>
<protein>
    <submittedName>
        <fullName evidence="2">Uncharacterized protein</fullName>
    </submittedName>
</protein>
<dbReference type="EMBL" id="OX365700">
    <property type="protein sequence ID" value="CAI4031634.1"/>
    <property type="molecule type" value="Genomic_DNA"/>
</dbReference>
<evidence type="ECO:0000256" key="1">
    <source>
        <dbReference type="SAM" id="SignalP"/>
    </source>
</evidence>
<reference evidence="2" key="1">
    <citation type="submission" date="2022-10" db="EMBL/GenBank/DDBJ databases">
        <authorList>
            <person name="Koch H."/>
        </authorList>
    </citation>
    <scope>NUCLEOTIDE SEQUENCE</scope>
    <source>
        <strain evidence="2">DNF</strain>
    </source>
</reference>
<keyword evidence="3" id="KW-1185">Reference proteome</keyword>
<sequence length="111" mass="12047">MQWRRMSLVAGMIAWSSVAVHAGAVVKLCERKYQLPGGVVTVPETVQYVLGTPMTCPEADLLSPLPSARILDPAPEALSSLLKTVRSLPVVLPKTTVRQSGHSDQQRELTQ</sequence>
<dbReference type="AlphaFoldDB" id="A0AA86MYZ5"/>
<evidence type="ECO:0000313" key="3">
    <source>
        <dbReference type="Proteomes" id="UP001179121"/>
    </source>
</evidence>
<keyword evidence="1" id="KW-0732">Signal</keyword>
<proteinExistence type="predicted"/>
<dbReference type="RefSeq" id="WP_289268504.1">
    <property type="nucleotide sequence ID" value="NZ_OX365700.1"/>
</dbReference>
<dbReference type="Proteomes" id="UP001179121">
    <property type="component" value="Chromosome"/>
</dbReference>
<accession>A0AA86MYZ5</accession>